<dbReference type="OrthoDB" id="5089701at2759"/>
<evidence type="ECO:0000256" key="2">
    <source>
        <dbReference type="ARBA" id="ARBA00023015"/>
    </source>
</evidence>
<accession>A0A1V6THK3</accession>
<name>A0A1V6THK3_9EURO</name>
<sequence length="389" mass="43791">MATSRSLNRSRSLGGCTTCRRRHRKCDESRPSCTTCKEHATICEGYEIRLLFDVSDDNTSRCRRPLFTMEVRQKMSERLIASTRPKDLDRCLADVEETCGPAEYWIDSDFMFERGPFGAFRVSDNTHPNRDPGIMFAPPDAFSRAEIVPEEPIPNDSRTASLDRICEDPLMEFLFWDIELPFDDQHDGFLNTDISPLTNWDDTGSALGPSLGSLSVVSPSSPSLAPEKASFLLSLYREKVSRFFSPVSANKTPWKILHIPIAMEAFAELTMGEIANPARMCIFYSILSTVAFMVPQLSSDDTSSNWKNESEGFLGQAQSYLTTALRELSSPQKKIKYKDMLIAFLCMGTAWIGEKAIRNRTFENKVVFSDRVISCRHVMATKSALNAAF</sequence>
<evidence type="ECO:0000313" key="7">
    <source>
        <dbReference type="EMBL" id="OQE25464.1"/>
    </source>
</evidence>
<evidence type="ECO:0000256" key="5">
    <source>
        <dbReference type="ARBA" id="ARBA00023242"/>
    </source>
</evidence>
<dbReference type="SUPFAM" id="SSF57701">
    <property type="entry name" value="Zn2/Cys6 DNA-binding domain"/>
    <property type="match status" value="1"/>
</dbReference>
<dbReference type="SMART" id="SM00066">
    <property type="entry name" value="GAL4"/>
    <property type="match status" value="1"/>
</dbReference>
<dbReference type="EMBL" id="MLKD01000006">
    <property type="protein sequence ID" value="OQE25464.1"/>
    <property type="molecule type" value="Genomic_DNA"/>
</dbReference>
<dbReference type="GO" id="GO:0000976">
    <property type="term" value="F:transcription cis-regulatory region binding"/>
    <property type="evidence" value="ECO:0007669"/>
    <property type="project" value="TreeGrafter"/>
</dbReference>
<keyword evidence="4" id="KW-0804">Transcription</keyword>
<dbReference type="InterPro" id="IPR021858">
    <property type="entry name" value="Fun_TF"/>
</dbReference>
<dbReference type="GO" id="GO:0005634">
    <property type="term" value="C:nucleus"/>
    <property type="evidence" value="ECO:0007669"/>
    <property type="project" value="UniProtKB-SubCell"/>
</dbReference>
<comment type="subcellular location">
    <subcellularLocation>
        <location evidence="1">Nucleus</location>
    </subcellularLocation>
</comment>
<dbReference type="PANTHER" id="PTHR37534:SF49">
    <property type="entry name" value="LYSINE BIOSYNTHESIS REGULATORY PROTEIN LYS14"/>
    <property type="match status" value="1"/>
</dbReference>
<dbReference type="Gene3D" id="4.10.240.10">
    <property type="entry name" value="Zn(2)-C6 fungal-type DNA-binding domain"/>
    <property type="match status" value="1"/>
</dbReference>
<keyword evidence="8" id="KW-1185">Reference proteome</keyword>
<evidence type="ECO:0000313" key="8">
    <source>
        <dbReference type="Proteomes" id="UP000191285"/>
    </source>
</evidence>
<reference evidence="8" key="1">
    <citation type="journal article" date="2017" name="Nat. Microbiol.">
        <title>Global analysis of biosynthetic gene clusters reveals vast potential of secondary metabolite production in Penicillium species.</title>
        <authorList>
            <person name="Nielsen J.C."/>
            <person name="Grijseels S."/>
            <person name="Prigent S."/>
            <person name="Ji B."/>
            <person name="Dainat J."/>
            <person name="Nielsen K.F."/>
            <person name="Frisvad J.C."/>
            <person name="Workman M."/>
            <person name="Nielsen J."/>
        </authorList>
    </citation>
    <scope>NUCLEOTIDE SEQUENCE [LARGE SCALE GENOMIC DNA]</scope>
    <source>
        <strain evidence="8">IBT 24891</strain>
    </source>
</reference>
<keyword evidence="2" id="KW-0805">Transcription regulation</keyword>
<gene>
    <name evidence="7" type="ORF">PENSTE_c006G00607</name>
</gene>
<keyword evidence="3" id="KW-0238">DNA-binding</keyword>
<dbReference type="Proteomes" id="UP000191285">
    <property type="component" value="Unassembled WGS sequence"/>
</dbReference>
<dbReference type="Pfam" id="PF00172">
    <property type="entry name" value="Zn_clus"/>
    <property type="match status" value="1"/>
</dbReference>
<dbReference type="CDD" id="cd00067">
    <property type="entry name" value="GAL4"/>
    <property type="match status" value="1"/>
</dbReference>
<dbReference type="GO" id="GO:0008270">
    <property type="term" value="F:zinc ion binding"/>
    <property type="evidence" value="ECO:0007669"/>
    <property type="project" value="InterPro"/>
</dbReference>
<feature type="domain" description="Zn(2)-C6 fungal-type" evidence="6">
    <location>
        <begin position="15"/>
        <end position="43"/>
    </location>
</feature>
<dbReference type="GO" id="GO:0000981">
    <property type="term" value="F:DNA-binding transcription factor activity, RNA polymerase II-specific"/>
    <property type="evidence" value="ECO:0007669"/>
    <property type="project" value="InterPro"/>
</dbReference>
<evidence type="ECO:0000256" key="1">
    <source>
        <dbReference type="ARBA" id="ARBA00004123"/>
    </source>
</evidence>
<dbReference type="InterPro" id="IPR001138">
    <property type="entry name" value="Zn2Cys6_DnaBD"/>
</dbReference>
<dbReference type="PANTHER" id="PTHR37534">
    <property type="entry name" value="TRANSCRIPTIONAL ACTIVATOR PROTEIN UGA3"/>
    <property type="match status" value="1"/>
</dbReference>
<dbReference type="PROSITE" id="PS00463">
    <property type="entry name" value="ZN2_CY6_FUNGAL_1"/>
    <property type="match status" value="1"/>
</dbReference>
<dbReference type="GO" id="GO:0045944">
    <property type="term" value="P:positive regulation of transcription by RNA polymerase II"/>
    <property type="evidence" value="ECO:0007669"/>
    <property type="project" value="TreeGrafter"/>
</dbReference>
<dbReference type="PROSITE" id="PS50048">
    <property type="entry name" value="ZN2_CY6_FUNGAL_2"/>
    <property type="match status" value="1"/>
</dbReference>
<organism evidence="7 8">
    <name type="scientific">Penicillium steckii</name>
    <dbReference type="NCBI Taxonomy" id="303698"/>
    <lineage>
        <taxon>Eukaryota</taxon>
        <taxon>Fungi</taxon>
        <taxon>Dikarya</taxon>
        <taxon>Ascomycota</taxon>
        <taxon>Pezizomycotina</taxon>
        <taxon>Eurotiomycetes</taxon>
        <taxon>Eurotiomycetidae</taxon>
        <taxon>Eurotiales</taxon>
        <taxon>Aspergillaceae</taxon>
        <taxon>Penicillium</taxon>
    </lineage>
</organism>
<evidence type="ECO:0000256" key="4">
    <source>
        <dbReference type="ARBA" id="ARBA00023163"/>
    </source>
</evidence>
<dbReference type="InterPro" id="IPR036864">
    <property type="entry name" value="Zn2-C6_fun-type_DNA-bd_sf"/>
</dbReference>
<evidence type="ECO:0000256" key="3">
    <source>
        <dbReference type="ARBA" id="ARBA00023125"/>
    </source>
</evidence>
<keyword evidence="5" id="KW-0539">Nucleus</keyword>
<evidence type="ECO:0000259" key="6">
    <source>
        <dbReference type="PROSITE" id="PS50048"/>
    </source>
</evidence>
<dbReference type="Pfam" id="PF11951">
    <property type="entry name" value="Fungal_trans_2"/>
    <property type="match status" value="1"/>
</dbReference>
<dbReference type="AlphaFoldDB" id="A0A1V6THK3"/>
<comment type="caution">
    <text evidence="7">The sequence shown here is derived from an EMBL/GenBank/DDBJ whole genome shotgun (WGS) entry which is preliminary data.</text>
</comment>
<protein>
    <recommendedName>
        <fullName evidence="6">Zn(2)-C6 fungal-type domain-containing protein</fullName>
    </recommendedName>
</protein>
<proteinExistence type="predicted"/>